<reference evidence="7 8" key="1">
    <citation type="journal article" date="2018" name="Appl. Environ. Microbiol.">
        <title>Genome rearrangement shapes Prochlorococcus ecological adaptation.</title>
        <authorList>
            <person name="Yan W."/>
            <person name="Wei S."/>
            <person name="Wang Q."/>
            <person name="Xiao X."/>
            <person name="Zeng Q."/>
            <person name="Jiao N."/>
            <person name="Zhang R."/>
        </authorList>
    </citation>
    <scope>NUCLEOTIDE SEQUENCE [LARGE SCALE GENOMIC DNA]</scope>
    <source>
        <strain evidence="7 8">XMU1408</strain>
    </source>
</reference>
<dbReference type="GO" id="GO:0003992">
    <property type="term" value="F:N2-acetyl-L-ornithine:2-oxoglutarate 5-aminotransferase activity"/>
    <property type="evidence" value="ECO:0007669"/>
    <property type="project" value="UniProtKB-UniRule"/>
</dbReference>
<dbReference type="FunFam" id="3.40.640.10:FF:000004">
    <property type="entry name" value="Acetylornithine aminotransferase"/>
    <property type="match status" value="1"/>
</dbReference>
<keyword evidence="4 6" id="KW-0808">Transferase</keyword>
<accession>A0A318RD14</accession>
<comment type="caution">
    <text evidence="7">The sequence shown here is derived from an EMBL/GenBank/DDBJ whole genome shotgun (WGS) entry which is preliminary data.</text>
</comment>
<comment type="pathway">
    <text evidence="6">Amino-acid biosynthesis; L-arginine biosynthesis; N(2)-acetyl-L-ornithine from L-glutamate: step 4/4.</text>
</comment>
<comment type="cofactor">
    <cofactor evidence="6">
        <name>pyridoxal 5'-phosphate</name>
        <dbReference type="ChEBI" id="CHEBI:597326"/>
    </cofactor>
    <text evidence="6">Binds 1 pyridoxal phosphate per subunit.</text>
</comment>
<dbReference type="HAMAP" id="MF_01107">
    <property type="entry name" value="ArgD_aminotrans_3"/>
    <property type="match status" value="1"/>
</dbReference>
<dbReference type="GO" id="GO:0005737">
    <property type="term" value="C:cytoplasm"/>
    <property type="evidence" value="ECO:0007669"/>
    <property type="project" value="UniProtKB-SubCell"/>
</dbReference>
<dbReference type="InterPro" id="IPR004636">
    <property type="entry name" value="AcOrn/SuccOrn_fam"/>
</dbReference>
<evidence type="ECO:0000313" key="7">
    <source>
        <dbReference type="EMBL" id="PYE01212.1"/>
    </source>
</evidence>
<dbReference type="PIRSF" id="PIRSF000521">
    <property type="entry name" value="Transaminase_4ab_Lys_Orn"/>
    <property type="match status" value="1"/>
</dbReference>
<feature type="binding site" evidence="6">
    <location>
        <position position="124"/>
    </location>
    <ligand>
        <name>pyridoxal 5'-phosphate</name>
        <dbReference type="ChEBI" id="CHEBI:597326"/>
    </ligand>
</feature>
<keyword evidence="5 6" id="KW-0663">Pyridoxal phosphate</keyword>
<evidence type="ECO:0000256" key="4">
    <source>
        <dbReference type="ARBA" id="ARBA00022679"/>
    </source>
</evidence>
<dbReference type="InterPro" id="IPR005814">
    <property type="entry name" value="Aminotrans_3"/>
</dbReference>
<sequence>MKTYQRFPLDLVKGKGCWVWDEKGEKYLDAVAGIATCSLGHSNRALIKSLSKQLRKLQHVSNLYQIPEQEELAQWLTSNSFAKSAFFCNSGAEANEAAIKLARKYGHIKRNIDNPIILCSKESFHGRTLAAVSATGQPKYHNGFEPMVDGFKFFSYNDNESFKNLFDGLEKTGPKIAAVLIEPIQGEGGINVGEKSFFQLIKAKCTENNVLLMFDEVQTGMGRTGTLWGYEQLGIEPDVFTLAKGLGGGHAIGALLVNQLADVFQPGDHASTFGGNPFACRAALTVGREIQKRKLLIKITERGIQLKEGLINLSLKYSDIFFSTRGIGLIQGLVLKDNKKITSLDIVKSALEEKLLLVSAGAKVLRIVPPLIITKKEINELLSRLDKCLMKLS</sequence>
<dbReference type="PROSITE" id="PS00600">
    <property type="entry name" value="AA_TRANSFER_CLASS_3"/>
    <property type="match status" value="1"/>
</dbReference>
<dbReference type="InterPro" id="IPR049704">
    <property type="entry name" value="Aminotrans_3_PPA_site"/>
</dbReference>
<keyword evidence="6" id="KW-0963">Cytoplasm</keyword>
<keyword evidence="3 6" id="KW-0028">Amino-acid biosynthesis</keyword>
<dbReference type="SUPFAM" id="SSF53383">
    <property type="entry name" value="PLP-dependent transferases"/>
    <property type="match status" value="1"/>
</dbReference>
<dbReference type="CDD" id="cd00610">
    <property type="entry name" value="OAT_like"/>
    <property type="match status" value="1"/>
</dbReference>
<evidence type="ECO:0000256" key="2">
    <source>
        <dbReference type="ARBA" id="ARBA00022576"/>
    </source>
</evidence>
<feature type="binding site" evidence="6">
    <location>
        <position position="272"/>
    </location>
    <ligand>
        <name>pyridoxal 5'-phosphate</name>
        <dbReference type="ChEBI" id="CHEBI:597326"/>
    </ligand>
</feature>
<dbReference type="InterPro" id="IPR050103">
    <property type="entry name" value="Class-III_PLP-dep_AT"/>
</dbReference>
<keyword evidence="2 6" id="KW-0032">Aminotransferase</keyword>
<dbReference type="NCBIfam" id="TIGR00707">
    <property type="entry name" value="argD"/>
    <property type="match status" value="1"/>
</dbReference>
<feature type="binding site" evidence="6">
    <location>
        <position position="127"/>
    </location>
    <ligand>
        <name>N(2)-acetyl-L-ornithine</name>
        <dbReference type="ChEBI" id="CHEBI:57805"/>
    </ligand>
</feature>
<feature type="binding site" evidence="6">
    <location>
        <begin position="215"/>
        <end position="218"/>
    </location>
    <ligand>
        <name>pyridoxal 5'-phosphate</name>
        <dbReference type="ChEBI" id="CHEBI:597326"/>
    </ligand>
</feature>
<comment type="miscellaneous">
    <text evidence="6">May also have succinyldiaminopimelate aminotransferase activity, thus carrying out the corresponding step in lysine biosynthesis.</text>
</comment>
<evidence type="ECO:0000256" key="6">
    <source>
        <dbReference type="HAMAP-Rule" id="MF_01107"/>
    </source>
</evidence>
<dbReference type="EC" id="2.6.1.11" evidence="6"/>
<dbReference type="PANTHER" id="PTHR11986">
    <property type="entry name" value="AMINOTRANSFERASE CLASS III"/>
    <property type="match status" value="1"/>
</dbReference>
<dbReference type="GO" id="GO:0030170">
    <property type="term" value="F:pyridoxal phosphate binding"/>
    <property type="evidence" value="ECO:0007669"/>
    <property type="project" value="InterPro"/>
</dbReference>
<evidence type="ECO:0000256" key="1">
    <source>
        <dbReference type="ARBA" id="ARBA00022571"/>
    </source>
</evidence>
<comment type="similarity">
    <text evidence="6">Belongs to the class-III pyridoxal-phosphate-dependent aminotransferase family. ArgD subfamily.</text>
</comment>
<dbReference type="UniPathway" id="UPA00068">
    <property type="reaction ID" value="UER00109"/>
</dbReference>
<name>A0A318RD14_PROMR</name>
<comment type="subunit">
    <text evidence="6">Homodimer.</text>
</comment>
<feature type="modified residue" description="N6-(pyridoxal phosphate)lysine" evidence="6">
    <location>
        <position position="244"/>
    </location>
</feature>
<protein>
    <recommendedName>
        <fullName evidence="6">Acetylornithine aminotransferase</fullName>
        <shortName evidence="6">ACOAT</shortName>
        <ecNumber evidence="6">2.6.1.11</ecNumber>
    </recommendedName>
</protein>
<evidence type="ECO:0000313" key="8">
    <source>
        <dbReference type="Proteomes" id="UP000247807"/>
    </source>
</evidence>
<dbReference type="Gene3D" id="3.90.1150.10">
    <property type="entry name" value="Aspartate Aminotransferase, domain 1"/>
    <property type="match status" value="1"/>
</dbReference>
<dbReference type="OrthoDB" id="9807885at2"/>
<dbReference type="AlphaFoldDB" id="A0A318RD14"/>
<dbReference type="InterPro" id="IPR015424">
    <property type="entry name" value="PyrdxlP-dep_Trfase"/>
</dbReference>
<dbReference type="InterPro" id="IPR015421">
    <property type="entry name" value="PyrdxlP-dep_Trfase_major"/>
</dbReference>
<organism evidence="7 8">
    <name type="scientific">Prochlorococcus marinus XMU1408</name>
    <dbReference type="NCBI Taxonomy" id="2213228"/>
    <lineage>
        <taxon>Bacteria</taxon>
        <taxon>Bacillati</taxon>
        <taxon>Cyanobacteriota</taxon>
        <taxon>Cyanophyceae</taxon>
        <taxon>Synechococcales</taxon>
        <taxon>Prochlorococcaceae</taxon>
        <taxon>Prochlorococcus</taxon>
    </lineage>
</organism>
<evidence type="ECO:0000256" key="5">
    <source>
        <dbReference type="ARBA" id="ARBA00022898"/>
    </source>
</evidence>
<keyword evidence="1 6" id="KW-0055">Arginine biosynthesis</keyword>
<dbReference type="PANTHER" id="PTHR11986:SF79">
    <property type="entry name" value="ACETYLORNITHINE AMINOTRANSFERASE, MITOCHONDRIAL"/>
    <property type="match status" value="1"/>
</dbReference>
<feature type="binding site" evidence="6">
    <location>
        <position position="271"/>
    </location>
    <ligand>
        <name>N(2)-acetyl-L-ornithine</name>
        <dbReference type="ChEBI" id="CHEBI:57805"/>
    </ligand>
</feature>
<dbReference type="GO" id="GO:0006526">
    <property type="term" value="P:L-arginine biosynthetic process"/>
    <property type="evidence" value="ECO:0007669"/>
    <property type="project" value="UniProtKB-UniRule"/>
</dbReference>
<evidence type="ECO:0000256" key="3">
    <source>
        <dbReference type="ARBA" id="ARBA00022605"/>
    </source>
</evidence>
<proteinExistence type="inferred from homology"/>
<dbReference type="NCBIfam" id="NF002325">
    <property type="entry name" value="PRK01278.1"/>
    <property type="match status" value="1"/>
</dbReference>
<dbReference type="RefSeq" id="WP_158467040.1">
    <property type="nucleotide sequence ID" value="NZ_QJUE01000005.1"/>
</dbReference>
<dbReference type="GO" id="GO:0042802">
    <property type="term" value="F:identical protein binding"/>
    <property type="evidence" value="ECO:0007669"/>
    <property type="project" value="TreeGrafter"/>
</dbReference>
<dbReference type="InterPro" id="IPR015422">
    <property type="entry name" value="PyrdxlP-dep_Trfase_small"/>
</dbReference>
<comment type="catalytic activity">
    <reaction evidence="6">
        <text>N(2)-acetyl-L-ornithine + 2-oxoglutarate = N-acetyl-L-glutamate 5-semialdehyde + L-glutamate</text>
        <dbReference type="Rhea" id="RHEA:18049"/>
        <dbReference type="ChEBI" id="CHEBI:16810"/>
        <dbReference type="ChEBI" id="CHEBI:29123"/>
        <dbReference type="ChEBI" id="CHEBI:29985"/>
        <dbReference type="ChEBI" id="CHEBI:57805"/>
        <dbReference type="EC" id="2.6.1.11"/>
    </reaction>
</comment>
<dbReference type="EMBL" id="QJUE01000005">
    <property type="protein sequence ID" value="PYE01212.1"/>
    <property type="molecule type" value="Genomic_DNA"/>
</dbReference>
<dbReference type="Pfam" id="PF00202">
    <property type="entry name" value="Aminotran_3"/>
    <property type="match status" value="1"/>
</dbReference>
<feature type="binding site" evidence="6">
    <location>
        <begin position="91"/>
        <end position="92"/>
    </location>
    <ligand>
        <name>pyridoxal 5'-phosphate</name>
        <dbReference type="ChEBI" id="CHEBI:597326"/>
    </ligand>
</feature>
<comment type="subcellular location">
    <subcellularLocation>
        <location evidence="6">Cytoplasm</location>
    </subcellularLocation>
</comment>
<gene>
    <name evidence="6" type="primary">argD</name>
    <name evidence="7" type="ORF">DNJ73_07260</name>
</gene>
<dbReference type="Proteomes" id="UP000247807">
    <property type="component" value="Unassembled WGS sequence"/>
</dbReference>
<dbReference type="Gene3D" id="3.40.640.10">
    <property type="entry name" value="Type I PLP-dependent aspartate aminotransferase-like (Major domain)"/>
    <property type="match status" value="1"/>
</dbReference>